<accession>A0A016VU17</accession>
<proteinExistence type="predicted"/>
<dbReference type="AlphaFoldDB" id="A0A016VU17"/>
<sequence>MAKANDENGPQAKSPDQNNGNDDEAVNKASDQLQEAALHKHGREEEEPTEQVGGCPRELWRVSRGIVATCRSANPKKVRSISQAKLSYHRSKTQ</sequence>
<evidence type="ECO:0000313" key="2">
    <source>
        <dbReference type="EMBL" id="EYC31044.1"/>
    </source>
</evidence>
<protein>
    <submittedName>
        <fullName evidence="2">Uncharacterized protein</fullName>
    </submittedName>
</protein>
<dbReference type="Proteomes" id="UP000024635">
    <property type="component" value="Unassembled WGS sequence"/>
</dbReference>
<evidence type="ECO:0000256" key="1">
    <source>
        <dbReference type="SAM" id="MobiDB-lite"/>
    </source>
</evidence>
<evidence type="ECO:0000313" key="3">
    <source>
        <dbReference type="Proteomes" id="UP000024635"/>
    </source>
</evidence>
<organism evidence="2 3">
    <name type="scientific">Ancylostoma ceylanicum</name>
    <dbReference type="NCBI Taxonomy" id="53326"/>
    <lineage>
        <taxon>Eukaryota</taxon>
        <taxon>Metazoa</taxon>
        <taxon>Ecdysozoa</taxon>
        <taxon>Nematoda</taxon>
        <taxon>Chromadorea</taxon>
        <taxon>Rhabditida</taxon>
        <taxon>Rhabditina</taxon>
        <taxon>Rhabditomorpha</taxon>
        <taxon>Strongyloidea</taxon>
        <taxon>Ancylostomatidae</taxon>
        <taxon>Ancylostomatinae</taxon>
        <taxon>Ancylostoma</taxon>
    </lineage>
</organism>
<feature type="region of interest" description="Disordered" evidence="1">
    <location>
        <begin position="1"/>
        <end position="58"/>
    </location>
</feature>
<gene>
    <name evidence="2" type="primary">Acey_s0004.g1922</name>
    <name evidence="2" type="ORF">Y032_0004g1922</name>
</gene>
<keyword evidence="3" id="KW-1185">Reference proteome</keyword>
<feature type="region of interest" description="Disordered" evidence="1">
    <location>
        <begin position="71"/>
        <end position="94"/>
    </location>
</feature>
<reference evidence="3" key="1">
    <citation type="journal article" date="2015" name="Nat. Genet.">
        <title>The genome and transcriptome of the zoonotic hookworm Ancylostoma ceylanicum identify infection-specific gene families.</title>
        <authorList>
            <person name="Schwarz E.M."/>
            <person name="Hu Y."/>
            <person name="Antoshechkin I."/>
            <person name="Miller M.M."/>
            <person name="Sternberg P.W."/>
            <person name="Aroian R.V."/>
        </authorList>
    </citation>
    <scope>NUCLEOTIDE SEQUENCE</scope>
    <source>
        <strain evidence="3">HY135</strain>
    </source>
</reference>
<dbReference type="EMBL" id="JARK01001340">
    <property type="protein sequence ID" value="EYC31044.1"/>
    <property type="molecule type" value="Genomic_DNA"/>
</dbReference>
<comment type="caution">
    <text evidence="2">The sequence shown here is derived from an EMBL/GenBank/DDBJ whole genome shotgun (WGS) entry which is preliminary data.</text>
</comment>
<name>A0A016VU17_9BILA</name>